<dbReference type="SMART" id="SM00054">
    <property type="entry name" value="EFh"/>
    <property type="match status" value="3"/>
</dbReference>
<dbReference type="OMA" id="EREMCQV"/>
<dbReference type="STRING" id="7266.A0A3B0K8M5"/>
<dbReference type="PANTHER" id="PTHR23048:SF0">
    <property type="entry name" value="CALMODULIN LIKE 3"/>
    <property type="match status" value="1"/>
</dbReference>
<feature type="domain" description="EF-hand" evidence="3">
    <location>
        <begin position="91"/>
        <end position="125"/>
    </location>
</feature>
<feature type="domain" description="EF-hand" evidence="3">
    <location>
        <begin position="55"/>
        <end position="90"/>
    </location>
</feature>
<dbReference type="Pfam" id="PF13499">
    <property type="entry name" value="EF-hand_7"/>
    <property type="match status" value="2"/>
</dbReference>
<dbReference type="OrthoDB" id="26525at2759"/>
<dbReference type="SUPFAM" id="SSF47473">
    <property type="entry name" value="EF-hand"/>
    <property type="match status" value="1"/>
</dbReference>
<sequence length="171" mass="19484">MDPNFQCKYDSVMQKLTEKELAEYTKSFGLLIKNEAGVVTIDELRIMVRTLGENPTEAELEETFKASDIDGNGKIDFKEFCLVMHRFESDEKRQLCEAFKMFDQDGDGYIGGEDLVNVWKSMNIEPKNVLIERMLKAGDVDGDGKISCTEFVTMMQKPFGQKQLPDRETSA</sequence>
<feature type="domain" description="EF-hand" evidence="3">
    <location>
        <begin position="126"/>
        <end position="161"/>
    </location>
</feature>
<accession>A0A3B0K8M5</accession>
<keyword evidence="1" id="KW-0677">Repeat</keyword>
<keyword evidence="2" id="KW-0106">Calcium</keyword>
<name>A0A3B0K8M5_DROGU</name>
<dbReference type="EMBL" id="OUUW01000026">
    <property type="protein sequence ID" value="SPP89693.1"/>
    <property type="molecule type" value="Genomic_DNA"/>
</dbReference>
<keyword evidence="5" id="KW-1185">Reference proteome</keyword>
<proteinExistence type="predicted"/>
<dbReference type="AlphaFoldDB" id="A0A3B0K8M5"/>
<dbReference type="PANTHER" id="PTHR23048">
    <property type="entry name" value="MYOSIN LIGHT CHAIN 1, 3"/>
    <property type="match status" value="1"/>
</dbReference>
<dbReference type="Proteomes" id="UP000268350">
    <property type="component" value="Unassembled WGS sequence"/>
</dbReference>
<evidence type="ECO:0000313" key="5">
    <source>
        <dbReference type="Proteomes" id="UP000268350"/>
    </source>
</evidence>
<protein>
    <submittedName>
        <fullName evidence="4">Blast:Calmodulin</fullName>
    </submittedName>
</protein>
<dbReference type="InterPro" id="IPR011992">
    <property type="entry name" value="EF-hand-dom_pair"/>
</dbReference>
<dbReference type="InterPro" id="IPR018247">
    <property type="entry name" value="EF_Hand_1_Ca_BS"/>
</dbReference>
<organism evidence="4 5">
    <name type="scientific">Drosophila guanche</name>
    <name type="common">Fruit fly</name>
    <dbReference type="NCBI Taxonomy" id="7266"/>
    <lineage>
        <taxon>Eukaryota</taxon>
        <taxon>Metazoa</taxon>
        <taxon>Ecdysozoa</taxon>
        <taxon>Arthropoda</taxon>
        <taxon>Hexapoda</taxon>
        <taxon>Insecta</taxon>
        <taxon>Pterygota</taxon>
        <taxon>Neoptera</taxon>
        <taxon>Endopterygota</taxon>
        <taxon>Diptera</taxon>
        <taxon>Brachycera</taxon>
        <taxon>Muscomorpha</taxon>
        <taxon>Ephydroidea</taxon>
        <taxon>Drosophilidae</taxon>
        <taxon>Drosophila</taxon>
        <taxon>Sophophora</taxon>
    </lineage>
</organism>
<reference evidence="5" key="1">
    <citation type="submission" date="2018-01" db="EMBL/GenBank/DDBJ databases">
        <authorList>
            <person name="Alioto T."/>
            <person name="Alioto T."/>
        </authorList>
    </citation>
    <scope>NUCLEOTIDE SEQUENCE [LARGE SCALE GENOMIC DNA]</scope>
</reference>
<dbReference type="InterPro" id="IPR050230">
    <property type="entry name" value="CALM/Myosin/TropC-like"/>
</dbReference>
<dbReference type="CDD" id="cd00051">
    <property type="entry name" value="EFh"/>
    <property type="match status" value="2"/>
</dbReference>
<evidence type="ECO:0000256" key="1">
    <source>
        <dbReference type="ARBA" id="ARBA00022737"/>
    </source>
</evidence>
<evidence type="ECO:0000256" key="2">
    <source>
        <dbReference type="ARBA" id="ARBA00022837"/>
    </source>
</evidence>
<dbReference type="Gene3D" id="1.10.238.10">
    <property type="entry name" value="EF-hand"/>
    <property type="match status" value="2"/>
</dbReference>
<dbReference type="FunFam" id="1.10.238.10:FF:000178">
    <property type="entry name" value="Calmodulin-2 A"/>
    <property type="match status" value="1"/>
</dbReference>
<evidence type="ECO:0000313" key="4">
    <source>
        <dbReference type="EMBL" id="SPP89693.1"/>
    </source>
</evidence>
<dbReference type="GO" id="GO:0005509">
    <property type="term" value="F:calcium ion binding"/>
    <property type="evidence" value="ECO:0007669"/>
    <property type="project" value="InterPro"/>
</dbReference>
<gene>
    <name evidence="4" type="ORF">DGUA_6G020460</name>
</gene>
<evidence type="ECO:0000259" key="3">
    <source>
        <dbReference type="PROSITE" id="PS50222"/>
    </source>
</evidence>
<dbReference type="GO" id="GO:0016460">
    <property type="term" value="C:myosin II complex"/>
    <property type="evidence" value="ECO:0007669"/>
    <property type="project" value="TreeGrafter"/>
</dbReference>
<dbReference type="PROSITE" id="PS00018">
    <property type="entry name" value="EF_HAND_1"/>
    <property type="match status" value="3"/>
</dbReference>
<dbReference type="InterPro" id="IPR002048">
    <property type="entry name" value="EF_hand_dom"/>
</dbReference>
<dbReference type="PROSITE" id="PS50222">
    <property type="entry name" value="EF_HAND_2"/>
    <property type="match status" value="3"/>
</dbReference>